<reference evidence="2 3" key="1">
    <citation type="submission" date="2020-02" db="EMBL/GenBank/DDBJ databases">
        <title>Whole-genome analyses of novel actinobacteria.</title>
        <authorList>
            <person name="Sahin N."/>
        </authorList>
    </citation>
    <scope>NUCLEOTIDE SEQUENCE [LARGE SCALE GENOMIC DNA]</scope>
    <source>
        <strain evidence="2 3">A7024</strain>
    </source>
</reference>
<evidence type="ECO:0000256" key="1">
    <source>
        <dbReference type="SAM" id="MobiDB-lite"/>
    </source>
</evidence>
<keyword evidence="3" id="KW-1185">Reference proteome</keyword>
<organism evidence="2 3">
    <name type="scientific">Streptomyces coryli</name>
    <dbReference type="NCBI Taxonomy" id="1128680"/>
    <lineage>
        <taxon>Bacteria</taxon>
        <taxon>Bacillati</taxon>
        <taxon>Actinomycetota</taxon>
        <taxon>Actinomycetes</taxon>
        <taxon>Kitasatosporales</taxon>
        <taxon>Streptomycetaceae</taxon>
        <taxon>Streptomyces</taxon>
    </lineage>
</organism>
<comment type="caution">
    <text evidence="2">The sequence shown here is derived from an EMBL/GenBank/DDBJ whole genome shotgun (WGS) entry which is preliminary data.</text>
</comment>
<dbReference type="Proteomes" id="UP000481583">
    <property type="component" value="Unassembled WGS sequence"/>
</dbReference>
<feature type="compositionally biased region" description="Basic and acidic residues" evidence="1">
    <location>
        <begin position="1"/>
        <end position="16"/>
    </location>
</feature>
<dbReference type="RefSeq" id="WP_165232042.1">
    <property type="nucleotide sequence ID" value="NZ_JAAKZV010000010.1"/>
</dbReference>
<sequence>MPKRNAEQKAARELQRTEGIGYQQAIRRVRDETAATPPTEPKPPAVAYVLHPTAAEATDGITAEELGVRALPADATPTQRAHAEAVWRPAGIDRPCRCSGGCDHAAPCPDRDQGCTGRLTHVDRHPGSLFVETAWWDTYQCTECDEVLECGVTLPELPWGEQREAGGILIFSGVRHPNFPEIHEDTPELPDGDGSCRSCGGYAIAGLLCDGCRADGWSDAYGILEEPDPDDGPECECGGILGDPGHDYHCVC</sequence>
<name>A0A6G4TTI6_9ACTN</name>
<proteinExistence type="predicted"/>
<feature type="region of interest" description="Disordered" evidence="1">
    <location>
        <begin position="1"/>
        <end position="44"/>
    </location>
</feature>
<gene>
    <name evidence="2" type="ORF">G5C51_04580</name>
</gene>
<evidence type="ECO:0000313" key="3">
    <source>
        <dbReference type="Proteomes" id="UP000481583"/>
    </source>
</evidence>
<accession>A0A6G4TTI6</accession>
<protein>
    <submittedName>
        <fullName evidence="2">Uncharacterized protein</fullName>
    </submittedName>
</protein>
<evidence type="ECO:0000313" key="2">
    <source>
        <dbReference type="EMBL" id="NGN63184.1"/>
    </source>
</evidence>
<dbReference type="AlphaFoldDB" id="A0A6G4TTI6"/>
<dbReference type="EMBL" id="JAAKZV010000010">
    <property type="protein sequence ID" value="NGN63184.1"/>
    <property type="molecule type" value="Genomic_DNA"/>
</dbReference>